<organism evidence="2 3">
    <name type="scientific">Durusdinium trenchii</name>
    <dbReference type="NCBI Taxonomy" id="1381693"/>
    <lineage>
        <taxon>Eukaryota</taxon>
        <taxon>Sar</taxon>
        <taxon>Alveolata</taxon>
        <taxon>Dinophyceae</taxon>
        <taxon>Suessiales</taxon>
        <taxon>Symbiodiniaceae</taxon>
        <taxon>Durusdinium</taxon>
    </lineage>
</organism>
<feature type="region of interest" description="Disordered" evidence="1">
    <location>
        <begin position="26"/>
        <end position="46"/>
    </location>
</feature>
<sequence length="244" mass="27654">MALELLRRLTATLLQLRVKLEMPDDQRDDYQADAPRTPVDRGNASPVECFSPQAMAVLEARRKELDHERLTVEELRRQLKQDVHRLRSVGMTREQALLQEAGVALDSRVSALNRALAEHRVIHQTLQGSLEQIRSKAHGDTGGDATPVTGVGATAGRHERYEIPFKTEDLGLLQRWQRILGHELGEPSRRTKSPHSRARGARSNSPLSSRRSRSYREAVDHHLNWLQNFSRQAGPLTARNYSGW</sequence>
<comment type="caution">
    <text evidence="2">The sequence shown here is derived from an EMBL/GenBank/DDBJ whole genome shotgun (WGS) entry which is preliminary data.</text>
</comment>
<evidence type="ECO:0000313" key="2">
    <source>
        <dbReference type="EMBL" id="CAK9077103.1"/>
    </source>
</evidence>
<feature type="region of interest" description="Disordered" evidence="1">
    <location>
        <begin position="183"/>
        <end position="214"/>
    </location>
</feature>
<evidence type="ECO:0000256" key="1">
    <source>
        <dbReference type="SAM" id="MobiDB-lite"/>
    </source>
</evidence>
<protein>
    <submittedName>
        <fullName evidence="2">Uncharacterized protein</fullName>
    </submittedName>
</protein>
<evidence type="ECO:0000313" key="3">
    <source>
        <dbReference type="Proteomes" id="UP001642484"/>
    </source>
</evidence>
<dbReference type="EMBL" id="CAXAMN010023361">
    <property type="protein sequence ID" value="CAK9077103.1"/>
    <property type="molecule type" value="Genomic_DNA"/>
</dbReference>
<proteinExistence type="predicted"/>
<accession>A0ABP0PNA4</accession>
<name>A0ABP0PNA4_9DINO</name>
<reference evidence="2 3" key="1">
    <citation type="submission" date="2024-02" db="EMBL/GenBank/DDBJ databases">
        <authorList>
            <person name="Chen Y."/>
            <person name="Shah S."/>
            <person name="Dougan E. K."/>
            <person name="Thang M."/>
            <person name="Chan C."/>
        </authorList>
    </citation>
    <scope>NUCLEOTIDE SEQUENCE [LARGE SCALE GENOMIC DNA]</scope>
</reference>
<keyword evidence="3" id="KW-1185">Reference proteome</keyword>
<gene>
    <name evidence="2" type="ORF">CCMP2556_LOCUS38003</name>
</gene>
<feature type="compositionally biased region" description="Basic residues" evidence="1">
    <location>
        <begin position="190"/>
        <end position="200"/>
    </location>
</feature>
<dbReference type="Proteomes" id="UP001642484">
    <property type="component" value="Unassembled WGS sequence"/>
</dbReference>